<dbReference type="InterPro" id="IPR015422">
    <property type="entry name" value="PyrdxlP-dep_Trfase_small"/>
</dbReference>
<dbReference type="Gene3D" id="3.90.1150.10">
    <property type="entry name" value="Aspartate Aminotransferase, domain 1"/>
    <property type="match status" value="1"/>
</dbReference>
<dbReference type="OrthoDB" id="6752799at2759"/>
<proteinExistence type="predicted"/>
<name>A0A401TCL5_CHIPU</name>
<dbReference type="EMBL" id="BEZZ01034662">
    <property type="protein sequence ID" value="GCC40398.1"/>
    <property type="molecule type" value="Genomic_DNA"/>
</dbReference>
<dbReference type="STRING" id="137246.A0A401TCL5"/>
<evidence type="ECO:0000313" key="1">
    <source>
        <dbReference type="EMBL" id="GCC40398.1"/>
    </source>
</evidence>
<reference evidence="1 2" key="1">
    <citation type="journal article" date="2018" name="Nat. Ecol. Evol.">
        <title>Shark genomes provide insights into elasmobranch evolution and the origin of vertebrates.</title>
        <authorList>
            <person name="Hara Y"/>
            <person name="Yamaguchi K"/>
            <person name="Onimaru K"/>
            <person name="Kadota M"/>
            <person name="Koyanagi M"/>
            <person name="Keeley SD"/>
            <person name="Tatsumi K"/>
            <person name="Tanaka K"/>
            <person name="Motone F"/>
            <person name="Kageyama Y"/>
            <person name="Nozu R"/>
            <person name="Adachi N"/>
            <person name="Nishimura O"/>
            <person name="Nakagawa R"/>
            <person name="Tanegashima C"/>
            <person name="Kiyatake I"/>
            <person name="Matsumoto R"/>
            <person name="Murakumo K"/>
            <person name="Nishida K"/>
            <person name="Terakita A"/>
            <person name="Kuratani S"/>
            <person name="Sato K"/>
            <person name="Hyodo S Kuraku.S."/>
        </authorList>
    </citation>
    <scope>NUCLEOTIDE SEQUENCE [LARGE SCALE GENOMIC DNA]</scope>
</reference>
<gene>
    <name evidence="1" type="ORF">chiPu_0024201</name>
</gene>
<dbReference type="InterPro" id="IPR015421">
    <property type="entry name" value="PyrdxlP-dep_Trfase_major"/>
</dbReference>
<dbReference type="Proteomes" id="UP000287033">
    <property type="component" value="Unassembled WGS sequence"/>
</dbReference>
<dbReference type="AlphaFoldDB" id="A0A401TCL5"/>
<comment type="caution">
    <text evidence="1">The sequence shown here is derived from an EMBL/GenBank/DDBJ whole genome shotgun (WGS) entry which is preliminary data.</text>
</comment>
<protein>
    <submittedName>
        <fullName evidence="1">Uncharacterized protein</fullName>
    </submittedName>
</protein>
<evidence type="ECO:0000313" key="2">
    <source>
        <dbReference type="Proteomes" id="UP000287033"/>
    </source>
</evidence>
<dbReference type="Gene3D" id="3.40.640.10">
    <property type="entry name" value="Type I PLP-dependent aspartate aminotransferase-like (Major domain)"/>
    <property type="match status" value="1"/>
</dbReference>
<feature type="non-terminal residue" evidence="1">
    <location>
        <position position="91"/>
    </location>
</feature>
<keyword evidence="2" id="KW-1185">Reference proteome</keyword>
<sequence length="91" mass="10295">MPREHSASYSELEEWQSGGETDSTLWLLFAEYFAEDGEVWTLPVVRKVHRQILNDPTLCHDDTSVLGQSEFNRASTALILGSESIAIVEKR</sequence>
<accession>A0A401TCL5</accession>
<organism evidence="1 2">
    <name type="scientific">Chiloscyllium punctatum</name>
    <name type="common">Brownbanded bambooshark</name>
    <name type="synonym">Hemiscyllium punctatum</name>
    <dbReference type="NCBI Taxonomy" id="137246"/>
    <lineage>
        <taxon>Eukaryota</taxon>
        <taxon>Metazoa</taxon>
        <taxon>Chordata</taxon>
        <taxon>Craniata</taxon>
        <taxon>Vertebrata</taxon>
        <taxon>Chondrichthyes</taxon>
        <taxon>Elasmobranchii</taxon>
        <taxon>Galeomorphii</taxon>
        <taxon>Galeoidea</taxon>
        <taxon>Orectolobiformes</taxon>
        <taxon>Hemiscylliidae</taxon>
        <taxon>Chiloscyllium</taxon>
    </lineage>
</organism>